<gene>
    <name evidence="2" type="ORF">BN381_150103</name>
</gene>
<keyword evidence="3" id="KW-1185">Reference proteome</keyword>
<evidence type="ECO:0000256" key="1">
    <source>
        <dbReference type="SAM" id="MobiDB-lite"/>
    </source>
</evidence>
<feature type="region of interest" description="Disordered" evidence="1">
    <location>
        <begin position="1"/>
        <end position="44"/>
    </location>
</feature>
<evidence type="ECO:0000313" key="2">
    <source>
        <dbReference type="EMBL" id="CCM62990.1"/>
    </source>
</evidence>
<dbReference type="Proteomes" id="UP000018291">
    <property type="component" value="Unassembled WGS sequence"/>
</dbReference>
<evidence type="ECO:0000313" key="3">
    <source>
        <dbReference type="Proteomes" id="UP000018291"/>
    </source>
</evidence>
<dbReference type="STRING" id="1229780.BN381_150103"/>
<dbReference type="EMBL" id="CANL01000007">
    <property type="protein sequence ID" value="CCM62990.1"/>
    <property type="molecule type" value="Genomic_DNA"/>
</dbReference>
<sequence>MRSVPGGNFLAVDGAFGPDEGQPQEGKACSNSESTVALRPEFWR</sequence>
<accession>R4YXP1</accession>
<organism evidence="2 3">
    <name type="scientific">Candidatus Neomicrothrix parvicella RN1</name>
    <dbReference type="NCBI Taxonomy" id="1229780"/>
    <lineage>
        <taxon>Bacteria</taxon>
        <taxon>Bacillati</taxon>
        <taxon>Actinomycetota</taxon>
        <taxon>Acidimicrobiia</taxon>
        <taxon>Acidimicrobiales</taxon>
        <taxon>Microthrixaceae</taxon>
        <taxon>Candidatus Neomicrothrix</taxon>
    </lineage>
</organism>
<reference evidence="2 3" key="1">
    <citation type="journal article" date="2013" name="ISME J.">
        <title>Metabolic model for the filamentous 'Candidatus Microthrix parvicella' based on genomic and metagenomic analyses.</title>
        <authorList>
            <person name="Jon McIlroy S."/>
            <person name="Kristiansen R."/>
            <person name="Albertsen M."/>
            <person name="Michael Karst S."/>
            <person name="Rossetti S."/>
            <person name="Lund Nielsen J."/>
            <person name="Tandoi V."/>
            <person name="James Seviour R."/>
            <person name="Nielsen P.H."/>
        </authorList>
    </citation>
    <scope>NUCLEOTIDE SEQUENCE [LARGE SCALE GENOMIC DNA]</scope>
    <source>
        <strain evidence="2 3">RN1</strain>
    </source>
</reference>
<proteinExistence type="predicted"/>
<comment type="caution">
    <text evidence="2">The sequence shown here is derived from an EMBL/GenBank/DDBJ whole genome shotgun (WGS) entry which is preliminary data.</text>
</comment>
<dbReference type="AlphaFoldDB" id="R4YXP1"/>
<name>R4YXP1_9ACTN</name>
<protein>
    <submittedName>
        <fullName evidence="2">Uncharacterized protein</fullName>
    </submittedName>
</protein>
<dbReference type="HOGENOM" id="CLU_3213858_0_0_11"/>